<proteinExistence type="predicted"/>
<dbReference type="Proteomes" id="UP000887159">
    <property type="component" value="Unassembled WGS sequence"/>
</dbReference>
<dbReference type="AlphaFoldDB" id="A0A8X6VN52"/>
<name>A0A8X6VN52_TRICX</name>
<accession>A0A8X6VN52</accession>
<protein>
    <submittedName>
        <fullName evidence="1">HTH_Tnp_Tc3_2 domain-containing protein</fullName>
    </submittedName>
</protein>
<evidence type="ECO:0000313" key="1">
    <source>
        <dbReference type="EMBL" id="GFY19774.1"/>
    </source>
</evidence>
<reference evidence="1" key="1">
    <citation type="submission" date="2020-08" db="EMBL/GenBank/DDBJ databases">
        <title>Multicomponent nature underlies the extraordinary mechanical properties of spider dragline silk.</title>
        <authorList>
            <person name="Kono N."/>
            <person name="Nakamura H."/>
            <person name="Mori M."/>
            <person name="Yoshida Y."/>
            <person name="Ohtoshi R."/>
            <person name="Malay A.D."/>
            <person name="Moran D.A.P."/>
            <person name="Tomita M."/>
            <person name="Numata K."/>
            <person name="Arakawa K."/>
        </authorList>
    </citation>
    <scope>NUCLEOTIDE SEQUENCE</scope>
</reference>
<keyword evidence="2" id="KW-1185">Reference proteome</keyword>
<organism evidence="1 2">
    <name type="scientific">Trichonephila clavipes</name>
    <name type="common">Golden silk orbweaver</name>
    <name type="synonym">Nephila clavipes</name>
    <dbReference type="NCBI Taxonomy" id="2585209"/>
    <lineage>
        <taxon>Eukaryota</taxon>
        <taxon>Metazoa</taxon>
        <taxon>Ecdysozoa</taxon>
        <taxon>Arthropoda</taxon>
        <taxon>Chelicerata</taxon>
        <taxon>Arachnida</taxon>
        <taxon>Araneae</taxon>
        <taxon>Araneomorphae</taxon>
        <taxon>Entelegynae</taxon>
        <taxon>Araneoidea</taxon>
        <taxon>Nephilidae</taxon>
        <taxon>Trichonephila</taxon>
    </lineage>
</organism>
<evidence type="ECO:0000313" key="2">
    <source>
        <dbReference type="Proteomes" id="UP000887159"/>
    </source>
</evidence>
<comment type="caution">
    <text evidence="1">The sequence shown here is derived from an EMBL/GenBank/DDBJ whole genome shotgun (WGS) entry which is preliminary data.</text>
</comment>
<gene>
    <name evidence="1" type="primary">AVEN_45126_1</name>
    <name evidence="1" type="ORF">TNCV_4649441</name>
</gene>
<sequence>MSRVYQEHIDGGQKTSDRVNCKGQLALTVRGERQLRSIVRSQRSQALDQITTQLIDDASRTVSKWTVQRSLHR</sequence>
<dbReference type="EMBL" id="BMAU01021353">
    <property type="protein sequence ID" value="GFY19774.1"/>
    <property type="molecule type" value="Genomic_DNA"/>
</dbReference>